<dbReference type="RefSeq" id="WP_172619443.1">
    <property type="nucleotide sequence ID" value="NZ_LS992241.1"/>
</dbReference>
<proteinExistence type="predicted"/>
<dbReference type="EMBL" id="LS992241">
    <property type="protein sequence ID" value="SYX83188.1"/>
    <property type="molecule type" value="Genomic_DNA"/>
</dbReference>
<evidence type="ECO:0000313" key="1">
    <source>
        <dbReference type="EMBL" id="SYX83188.1"/>
    </source>
</evidence>
<gene>
    <name evidence="1" type="ORF">PBLR_11610</name>
</gene>
<dbReference type="AlphaFoldDB" id="A0A383R8A9"/>
<accession>A0A383R8A9</accession>
<sequence length="52" mass="6193">MKLREGYKRIAIRVTERAIYVEFVRTPVSMENARKVVGVLFLFLWAFARTEM</sequence>
<name>A0A383R8A9_PAEAL</name>
<reference evidence="2" key="1">
    <citation type="submission" date="2018-08" db="EMBL/GenBank/DDBJ databases">
        <authorList>
            <person name="Chevrot R."/>
        </authorList>
    </citation>
    <scope>NUCLEOTIDE SEQUENCE [LARGE SCALE GENOMIC DNA]</scope>
</reference>
<dbReference type="Proteomes" id="UP000304148">
    <property type="component" value="Chromosome"/>
</dbReference>
<protein>
    <submittedName>
        <fullName evidence="1">Uncharacterized protein</fullName>
    </submittedName>
</protein>
<evidence type="ECO:0000313" key="2">
    <source>
        <dbReference type="Proteomes" id="UP000304148"/>
    </source>
</evidence>
<organism evidence="1 2">
    <name type="scientific">Paenibacillus alvei</name>
    <name type="common">Bacillus alvei</name>
    <dbReference type="NCBI Taxonomy" id="44250"/>
    <lineage>
        <taxon>Bacteria</taxon>
        <taxon>Bacillati</taxon>
        <taxon>Bacillota</taxon>
        <taxon>Bacilli</taxon>
        <taxon>Bacillales</taxon>
        <taxon>Paenibacillaceae</taxon>
        <taxon>Paenibacillus</taxon>
    </lineage>
</organism>